<reference evidence="3" key="1">
    <citation type="submission" date="2011-07" db="EMBL/GenBank/DDBJ databases">
        <authorList>
            <consortium name="Caenorhabditis brenneri Sequencing and Analysis Consortium"/>
            <person name="Wilson R.K."/>
        </authorList>
    </citation>
    <scope>NUCLEOTIDE SEQUENCE [LARGE SCALE GENOMIC DNA]</scope>
    <source>
        <strain evidence="3">PB2801</strain>
    </source>
</reference>
<dbReference type="InParanoid" id="G0PLA3"/>
<dbReference type="OrthoDB" id="10069833at2759"/>
<dbReference type="eggNOG" id="KOG3535">
    <property type="taxonomic scope" value="Eukaryota"/>
</dbReference>
<sequence length="175" mass="18597">MAQKSDITVETATAGNNTKPNPPSPKSRLAMLKRTKKASNASSDPFRFQNNGISYKEQGLTIDWTPAWGAPTSPSHAPRPQYPDFRFPTDFSDTNPFASAFGGSGAAPGAPPPLPAADPAHSQYRDPFAVSVPAASSTIDWNGTGMGGTKENMAPQQQQLQQPLHHASTFANFGD</sequence>
<dbReference type="AlphaFoldDB" id="G0PLA3"/>
<dbReference type="HOGENOM" id="CLU_1536251_0_0_1"/>
<name>G0PLA3_CAEBE</name>
<proteinExistence type="predicted"/>
<protein>
    <submittedName>
        <fullName evidence="2">Uncharacterized protein</fullName>
    </submittedName>
</protein>
<dbReference type="EMBL" id="GL381043">
    <property type="protein sequence ID" value="EGT34254.1"/>
    <property type="molecule type" value="Genomic_DNA"/>
</dbReference>
<feature type="compositionally biased region" description="Polar residues" evidence="1">
    <location>
        <begin position="1"/>
        <end position="15"/>
    </location>
</feature>
<dbReference type="Proteomes" id="UP000008068">
    <property type="component" value="Unassembled WGS sequence"/>
</dbReference>
<feature type="non-terminal residue" evidence="2">
    <location>
        <position position="175"/>
    </location>
</feature>
<feature type="compositionally biased region" description="Polar residues" evidence="1">
    <location>
        <begin position="38"/>
        <end position="51"/>
    </location>
</feature>
<dbReference type="STRING" id="135651.G0PLA3"/>
<organism evidence="3">
    <name type="scientific">Caenorhabditis brenneri</name>
    <name type="common">Nematode worm</name>
    <dbReference type="NCBI Taxonomy" id="135651"/>
    <lineage>
        <taxon>Eukaryota</taxon>
        <taxon>Metazoa</taxon>
        <taxon>Ecdysozoa</taxon>
        <taxon>Nematoda</taxon>
        <taxon>Chromadorea</taxon>
        <taxon>Rhabditida</taxon>
        <taxon>Rhabditina</taxon>
        <taxon>Rhabditomorpha</taxon>
        <taxon>Rhabditoidea</taxon>
        <taxon>Rhabditidae</taxon>
        <taxon>Peloderinae</taxon>
        <taxon>Caenorhabditis</taxon>
    </lineage>
</organism>
<feature type="region of interest" description="Disordered" evidence="1">
    <location>
        <begin position="65"/>
        <end position="122"/>
    </location>
</feature>
<feature type="region of interest" description="Disordered" evidence="1">
    <location>
        <begin position="1"/>
        <end position="51"/>
    </location>
</feature>
<keyword evidence="3" id="KW-1185">Reference proteome</keyword>
<accession>G0PLA3</accession>
<evidence type="ECO:0000256" key="1">
    <source>
        <dbReference type="SAM" id="MobiDB-lite"/>
    </source>
</evidence>
<feature type="compositionally biased region" description="Low complexity" evidence="1">
    <location>
        <begin position="154"/>
        <end position="167"/>
    </location>
</feature>
<gene>
    <name evidence="2" type="ORF">CAEBREN_32125</name>
</gene>
<evidence type="ECO:0000313" key="3">
    <source>
        <dbReference type="Proteomes" id="UP000008068"/>
    </source>
</evidence>
<evidence type="ECO:0000313" key="2">
    <source>
        <dbReference type="EMBL" id="EGT34254.1"/>
    </source>
</evidence>
<feature type="region of interest" description="Disordered" evidence="1">
    <location>
        <begin position="140"/>
        <end position="175"/>
    </location>
</feature>